<dbReference type="GO" id="GO:0019290">
    <property type="term" value="P:siderophore biosynthetic process"/>
    <property type="evidence" value="ECO:0007669"/>
    <property type="project" value="InterPro"/>
</dbReference>
<dbReference type="Proteomes" id="UP000318801">
    <property type="component" value="Unassembled WGS sequence"/>
</dbReference>
<sequence>MTDSQYGFRRATMDDLALIMAWRSRPHVRKWWDLGKPYSEEEMADPRVARWIVSTNERPFAFMQDYSVHGWADHHFASLPEGSRGIDQFIGEPGMIGLGHGTAFIRARMKTLFDEGAAVIATDPHPDNLRAIAAYKKAGFEAFCPPRETRWGRILPMMARQRGQHG</sequence>
<name>A0A506UG01_9HYPH</name>
<dbReference type="Pfam" id="PF13523">
    <property type="entry name" value="Acetyltransf_8"/>
    <property type="match status" value="1"/>
</dbReference>
<dbReference type="InterPro" id="IPR019432">
    <property type="entry name" value="Acyltransferase_MbtK/IucB-like"/>
</dbReference>
<evidence type="ECO:0000256" key="2">
    <source>
        <dbReference type="ARBA" id="ARBA00023251"/>
    </source>
</evidence>
<reference evidence="4 5" key="1">
    <citation type="submission" date="2019-06" db="EMBL/GenBank/DDBJ databases">
        <authorList>
            <person name="Li M."/>
        </authorList>
    </citation>
    <scope>NUCLEOTIDE SEQUENCE [LARGE SCALE GENOMIC DNA]</scope>
    <source>
        <strain evidence="4 5">BGMRC2036</strain>
    </source>
</reference>
<evidence type="ECO:0000256" key="1">
    <source>
        <dbReference type="ARBA" id="ARBA00004924"/>
    </source>
</evidence>
<evidence type="ECO:0000313" key="5">
    <source>
        <dbReference type="Proteomes" id="UP000318801"/>
    </source>
</evidence>
<dbReference type="PANTHER" id="PTHR31438">
    <property type="entry name" value="LYSINE N-ACYLTRANSFERASE C17G9.06C-RELATED"/>
    <property type="match status" value="1"/>
</dbReference>
<keyword evidence="5" id="KW-1185">Reference proteome</keyword>
<keyword evidence="2" id="KW-0046">Antibiotic resistance</keyword>
<comment type="caution">
    <text evidence="4">The sequence shown here is derived from an EMBL/GenBank/DDBJ whole genome shotgun (WGS) entry which is preliminary data.</text>
</comment>
<dbReference type="Gene3D" id="3.40.630.30">
    <property type="match status" value="1"/>
</dbReference>
<dbReference type="PANTHER" id="PTHR31438:SF1">
    <property type="entry name" value="LYSINE N-ACYLTRANSFERASE C17G9.06C-RELATED"/>
    <property type="match status" value="1"/>
</dbReference>
<comment type="pathway">
    <text evidence="1">Siderophore biosynthesis.</text>
</comment>
<proteinExistence type="predicted"/>
<accession>A0A506UG01</accession>
<dbReference type="InterPro" id="IPR016181">
    <property type="entry name" value="Acyl_CoA_acyltransferase"/>
</dbReference>
<evidence type="ECO:0000259" key="3">
    <source>
        <dbReference type="PROSITE" id="PS51186"/>
    </source>
</evidence>
<dbReference type="AlphaFoldDB" id="A0A506UG01"/>
<dbReference type="EMBL" id="VHLG01000002">
    <property type="protein sequence ID" value="TPW32281.1"/>
    <property type="molecule type" value="Genomic_DNA"/>
</dbReference>
<keyword evidence="4" id="KW-0808">Transferase</keyword>
<dbReference type="GO" id="GO:0016410">
    <property type="term" value="F:N-acyltransferase activity"/>
    <property type="evidence" value="ECO:0007669"/>
    <property type="project" value="TreeGrafter"/>
</dbReference>
<dbReference type="SUPFAM" id="SSF55729">
    <property type="entry name" value="Acyl-CoA N-acyltransferases (Nat)"/>
    <property type="match status" value="1"/>
</dbReference>
<dbReference type="InterPro" id="IPR000182">
    <property type="entry name" value="GNAT_dom"/>
</dbReference>
<dbReference type="OrthoDB" id="9814648at2"/>
<dbReference type="SMART" id="SM01006">
    <property type="entry name" value="AlcB"/>
    <property type="match status" value="1"/>
</dbReference>
<dbReference type="GO" id="GO:0046677">
    <property type="term" value="P:response to antibiotic"/>
    <property type="evidence" value="ECO:0007669"/>
    <property type="project" value="UniProtKB-KW"/>
</dbReference>
<gene>
    <name evidence="4" type="ORF">FJU08_04540</name>
</gene>
<dbReference type="RefSeq" id="WP_141147792.1">
    <property type="nucleotide sequence ID" value="NZ_VHLG01000002.1"/>
</dbReference>
<protein>
    <submittedName>
        <fullName evidence="4">Acetyltransferase</fullName>
    </submittedName>
</protein>
<feature type="domain" description="N-acetyltransferase" evidence="3">
    <location>
        <begin position="6"/>
        <end position="162"/>
    </location>
</feature>
<evidence type="ECO:0000313" key="4">
    <source>
        <dbReference type="EMBL" id="TPW32281.1"/>
    </source>
</evidence>
<organism evidence="4 5">
    <name type="scientific">Martelella alba</name>
    <dbReference type="NCBI Taxonomy" id="2590451"/>
    <lineage>
        <taxon>Bacteria</taxon>
        <taxon>Pseudomonadati</taxon>
        <taxon>Pseudomonadota</taxon>
        <taxon>Alphaproteobacteria</taxon>
        <taxon>Hyphomicrobiales</taxon>
        <taxon>Aurantimonadaceae</taxon>
        <taxon>Martelella</taxon>
    </lineage>
</organism>
<dbReference type="PROSITE" id="PS51186">
    <property type="entry name" value="GNAT"/>
    <property type="match status" value="1"/>
</dbReference>